<organism evidence="2 3">
    <name type="scientific">Streptomyces griseomycini</name>
    <dbReference type="NCBI Taxonomy" id="66895"/>
    <lineage>
        <taxon>Bacteria</taxon>
        <taxon>Bacillati</taxon>
        <taxon>Actinomycetota</taxon>
        <taxon>Actinomycetes</taxon>
        <taxon>Kitasatosporales</taxon>
        <taxon>Streptomycetaceae</taxon>
        <taxon>Streptomyces</taxon>
    </lineage>
</organism>
<evidence type="ECO:0000256" key="1">
    <source>
        <dbReference type="SAM" id="Phobius"/>
    </source>
</evidence>
<name>A0A7W7M045_9ACTN</name>
<evidence type="ECO:0000313" key="3">
    <source>
        <dbReference type="Proteomes" id="UP000579523"/>
    </source>
</evidence>
<dbReference type="Proteomes" id="UP000579523">
    <property type="component" value="Unassembled WGS sequence"/>
</dbReference>
<keyword evidence="1" id="KW-0812">Transmembrane</keyword>
<proteinExistence type="predicted"/>
<protein>
    <submittedName>
        <fullName evidence="2">Membrane protein</fullName>
    </submittedName>
</protein>
<evidence type="ECO:0000313" key="2">
    <source>
        <dbReference type="EMBL" id="MBB4899227.1"/>
    </source>
</evidence>
<dbReference type="PANTHER" id="PTHR36974">
    <property type="entry name" value="MEMBRANE PROTEIN-RELATED"/>
    <property type="match status" value="1"/>
</dbReference>
<comment type="caution">
    <text evidence="2">The sequence shown here is derived from an EMBL/GenBank/DDBJ whole genome shotgun (WGS) entry which is preliminary data.</text>
</comment>
<accession>A0A7W7M045</accession>
<keyword evidence="3" id="KW-1185">Reference proteome</keyword>
<dbReference type="PANTHER" id="PTHR36974:SF1">
    <property type="entry name" value="DOXX FAMILY MEMBRANE PROTEIN"/>
    <property type="match status" value="1"/>
</dbReference>
<dbReference type="AlphaFoldDB" id="A0A7W7M045"/>
<dbReference type="RefSeq" id="WP_184821731.1">
    <property type="nucleotide sequence ID" value="NZ_BMTI01000019.1"/>
</dbReference>
<dbReference type="EMBL" id="JACHJI010000005">
    <property type="protein sequence ID" value="MBB4899227.1"/>
    <property type="molecule type" value="Genomic_DNA"/>
</dbReference>
<feature type="transmembrane region" description="Helical" evidence="1">
    <location>
        <begin position="141"/>
        <end position="158"/>
    </location>
</feature>
<sequence length="176" mass="18510">MLGTLMLLVGPALGFRLLGSLGIRRFATWKASTTHGLAIMLVATATAHFTPPGVTVIPSHDDLSAMVPPFVPFPHAMVYATGTLEFLGAAGLIRATTRPAAGICLAVLFALMLPANIYAALEDIPLNGAPATPLWFRIPEQLLFIVLALWAASTAHNTPRGLLNVIRPGTGHSAAR</sequence>
<feature type="transmembrane region" description="Helical" evidence="1">
    <location>
        <begin position="76"/>
        <end position="93"/>
    </location>
</feature>
<reference evidence="2 3" key="1">
    <citation type="submission" date="2020-08" db="EMBL/GenBank/DDBJ databases">
        <title>Genomic Encyclopedia of Type Strains, Phase III (KMG-III): the genomes of soil and plant-associated and newly described type strains.</title>
        <authorList>
            <person name="Whitman W."/>
        </authorList>
    </citation>
    <scope>NUCLEOTIDE SEQUENCE [LARGE SCALE GENOMIC DNA]</scope>
    <source>
        <strain evidence="2 3">CECT 3273</strain>
    </source>
</reference>
<keyword evidence="1" id="KW-1133">Transmembrane helix</keyword>
<gene>
    <name evidence="2" type="ORF">FHS37_003287</name>
</gene>
<keyword evidence="1" id="KW-0472">Membrane</keyword>
<feature type="transmembrane region" description="Helical" evidence="1">
    <location>
        <begin position="100"/>
        <end position="121"/>
    </location>
</feature>